<proteinExistence type="predicted"/>
<dbReference type="Proteomes" id="UP000887565">
    <property type="component" value="Unplaced"/>
</dbReference>
<keyword evidence="1" id="KW-1185">Reference proteome</keyword>
<organism evidence="1 2">
    <name type="scientific">Romanomermis culicivorax</name>
    <name type="common">Nematode worm</name>
    <dbReference type="NCBI Taxonomy" id="13658"/>
    <lineage>
        <taxon>Eukaryota</taxon>
        <taxon>Metazoa</taxon>
        <taxon>Ecdysozoa</taxon>
        <taxon>Nematoda</taxon>
        <taxon>Enoplea</taxon>
        <taxon>Dorylaimia</taxon>
        <taxon>Mermithida</taxon>
        <taxon>Mermithoidea</taxon>
        <taxon>Mermithidae</taxon>
        <taxon>Romanomermis</taxon>
    </lineage>
</organism>
<evidence type="ECO:0000313" key="1">
    <source>
        <dbReference type="Proteomes" id="UP000887565"/>
    </source>
</evidence>
<sequence>MTWKFEKVSEFHPGELMGALVLKLYGYSKRVFLTQFFVLLEETFVHQNTLRKSLLLSFWCVEHKISPSTV</sequence>
<name>A0A915KTM0_ROMCU</name>
<dbReference type="WBParaSite" id="nRc.2.0.1.t42123-RA">
    <property type="protein sequence ID" value="nRc.2.0.1.t42123-RA"/>
    <property type="gene ID" value="nRc.2.0.1.g42123"/>
</dbReference>
<accession>A0A915KTM0</accession>
<dbReference type="AlphaFoldDB" id="A0A915KTM0"/>
<evidence type="ECO:0000313" key="2">
    <source>
        <dbReference type="WBParaSite" id="nRc.2.0.1.t42123-RA"/>
    </source>
</evidence>
<reference evidence="2" key="1">
    <citation type="submission" date="2022-11" db="UniProtKB">
        <authorList>
            <consortium name="WormBaseParasite"/>
        </authorList>
    </citation>
    <scope>IDENTIFICATION</scope>
</reference>
<protein>
    <submittedName>
        <fullName evidence="2">Uncharacterized protein</fullName>
    </submittedName>
</protein>